<protein>
    <recommendedName>
        <fullName evidence="4 11">Guanylate kinase</fullName>
        <ecNumber evidence="3 11">2.7.4.8</ecNumber>
    </recommendedName>
    <alternativeName>
        <fullName evidence="9 11">GMP kinase</fullName>
    </alternativeName>
</protein>
<gene>
    <name evidence="11 14" type="primary">gmk</name>
    <name evidence="14" type="ORF">LG943_13890</name>
</gene>
<dbReference type="CDD" id="cd00071">
    <property type="entry name" value="GMPK"/>
    <property type="match status" value="1"/>
</dbReference>
<dbReference type="GO" id="GO:0004385">
    <property type="term" value="F:GMP kinase activity"/>
    <property type="evidence" value="ECO:0007669"/>
    <property type="project" value="UniProtKB-UniRule"/>
</dbReference>
<comment type="caution">
    <text evidence="14">The sequence shown here is derived from an EMBL/GenBank/DDBJ whole genome shotgun (WGS) entry which is preliminary data.</text>
</comment>
<dbReference type="Proteomes" id="UP001140076">
    <property type="component" value="Unassembled WGS sequence"/>
</dbReference>
<dbReference type="Gene3D" id="3.40.50.300">
    <property type="entry name" value="P-loop containing nucleotide triphosphate hydrolases"/>
    <property type="match status" value="1"/>
</dbReference>
<dbReference type="EMBL" id="JAJAQC010000020">
    <property type="protein sequence ID" value="MDA0565396.1"/>
    <property type="molecule type" value="Genomic_DNA"/>
</dbReference>
<dbReference type="PANTHER" id="PTHR23117">
    <property type="entry name" value="GUANYLATE KINASE-RELATED"/>
    <property type="match status" value="1"/>
</dbReference>
<evidence type="ECO:0000259" key="13">
    <source>
        <dbReference type="PROSITE" id="PS50052"/>
    </source>
</evidence>
<keyword evidence="15" id="KW-1185">Reference proteome</keyword>
<dbReference type="SMART" id="SM00072">
    <property type="entry name" value="GuKc"/>
    <property type="match status" value="1"/>
</dbReference>
<feature type="binding site" evidence="11">
    <location>
        <begin position="27"/>
        <end position="34"/>
    </location>
    <ligand>
        <name>ATP</name>
        <dbReference type="ChEBI" id="CHEBI:30616"/>
    </ligand>
</feature>
<evidence type="ECO:0000256" key="6">
    <source>
        <dbReference type="ARBA" id="ARBA00022741"/>
    </source>
</evidence>
<dbReference type="GO" id="GO:0005829">
    <property type="term" value="C:cytosol"/>
    <property type="evidence" value="ECO:0007669"/>
    <property type="project" value="TreeGrafter"/>
</dbReference>
<keyword evidence="8 11" id="KW-0067">ATP-binding</keyword>
<evidence type="ECO:0000256" key="7">
    <source>
        <dbReference type="ARBA" id="ARBA00022777"/>
    </source>
</evidence>
<dbReference type="SUPFAM" id="SSF52540">
    <property type="entry name" value="P-loop containing nucleoside triphosphate hydrolases"/>
    <property type="match status" value="1"/>
</dbReference>
<evidence type="ECO:0000256" key="10">
    <source>
        <dbReference type="ARBA" id="ARBA00048594"/>
    </source>
</evidence>
<evidence type="ECO:0000313" key="14">
    <source>
        <dbReference type="EMBL" id="MDA0565396.1"/>
    </source>
</evidence>
<comment type="function">
    <text evidence="1 11">Essential for recycling GMP and indirectly, cGMP.</text>
</comment>
<dbReference type="InterPro" id="IPR027417">
    <property type="entry name" value="P-loop_NTPase"/>
</dbReference>
<evidence type="ECO:0000256" key="11">
    <source>
        <dbReference type="HAMAP-Rule" id="MF_00328"/>
    </source>
</evidence>
<dbReference type="Pfam" id="PF00625">
    <property type="entry name" value="Guanylate_kin"/>
    <property type="match status" value="1"/>
</dbReference>
<feature type="domain" description="Guanylate kinase-like" evidence="13">
    <location>
        <begin position="20"/>
        <end position="198"/>
    </location>
</feature>
<evidence type="ECO:0000256" key="2">
    <source>
        <dbReference type="ARBA" id="ARBA00005790"/>
    </source>
</evidence>
<dbReference type="NCBIfam" id="TIGR03263">
    <property type="entry name" value="guanyl_kin"/>
    <property type="match status" value="1"/>
</dbReference>
<keyword evidence="7 11" id="KW-0418">Kinase</keyword>
<dbReference type="PROSITE" id="PS00856">
    <property type="entry name" value="GUANYLATE_KINASE_1"/>
    <property type="match status" value="1"/>
</dbReference>
<dbReference type="InterPro" id="IPR020590">
    <property type="entry name" value="Guanylate_kinase_CS"/>
</dbReference>
<evidence type="ECO:0000256" key="1">
    <source>
        <dbReference type="ARBA" id="ARBA00003531"/>
    </source>
</evidence>
<evidence type="ECO:0000256" key="4">
    <source>
        <dbReference type="ARBA" id="ARBA00016296"/>
    </source>
</evidence>
<keyword evidence="6 11" id="KW-0547">Nucleotide-binding</keyword>
<comment type="subcellular location">
    <subcellularLocation>
        <location evidence="11">Cytoplasm</location>
    </subcellularLocation>
</comment>
<reference evidence="14" key="1">
    <citation type="submission" date="2021-10" db="EMBL/GenBank/DDBJ databases">
        <title>Streptomonospora sp. nov., isolated from mangrove soil.</title>
        <authorList>
            <person name="Chen X."/>
            <person name="Ge X."/>
            <person name="Liu W."/>
        </authorList>
    </citation>
    <scope>NUCLEOTIDE SEQUENCE</scope>
    <source>
        <strain evidence="14">S1-112</strain>
    </source>
</reference>
<dbReference type="PROSITE" id="PS50052">
    <property type="entry name" value="GUANYLATE_KINASE_2"/>
    <property type="match status" value="1"/>
</dbReference>
<dbReference type="GO" id="GO:0005524">
    <property type="term" value="F:ATP binding"/>
    <property type="evidence" value="ECO:0007669"/>
    <property type="project" value="UniProtKB-UniRule"/>
</dbReference>
<proteinExistence type="inferred from homology"/>
<dbReference type="HAMAP" id="MF_00328">
    <property type="entry name" value="Guanylate_kinase"/>
    <property type="match status" value="1"/>
</dbReference>
<dbReference type="FunFam" id="3.30.63.10:FF:000002">
    <property type="entry name" value="Guanylate kinase 1"/>
    <property type="match status" value="1"/>
</dbReference>
<comment type="similarity">
    <text evidence="2 11">Belongs to the guanylate kinase family.</text>
</comment>
<comment type="catalytic activity">
    <reaction evidence="10 11">
        <text>GMP + ATP = GDP + ADP</text>
        <dbReference type="Rhea" id="RHEA:20780"/>
        <dbReference type="ChEBI" id="CHEBI:30616"/>
        <dbReference type="ChEBI" id="CHEBI:58115"/>
        <dbReference type="ChEBI" id="CHEBI:58189"/>
        <dbReference type="ChEBI" id="CHEBI:456216"/>
        <dbReference type="EC" id="2.7.4.8"/>
    </reaction>
</comment>
<evidence type="ECO:0000256" key="3">
    <source>
        <dbReference type="ARBA" id="ARBA00012961"/>
    </source>
</evidence>
<evidence type="ECO:0000256" key="9">
    <source>
        <dbReference type="ARBA" id="ARBA00030128"/>
    </source>
</evidence>
<name>A0A9X3NNP2_9ACTN</name>
<dbReference type="PANTHER" id="PTHR23117:SF13">
    <property type="entry name" value="GUANYLATE KINASE"/>
    <property type="match status" value="1"/>
</dbReference>
<feature type="region of interest" description="Disordered" evidence="12">
    <location>
        <begin position="1"/>
        <end position="31"/>
    </location>
</feature>
<evidence type="ECO:0000256" key="8">
    <source>
        <dbReference type="ARBA" id="ARBA00022840"/>
    </source>
</evidence>
<accession>A0A9X3NNP2</accession>
<dbReference type="Gene3D" id="3.30.63.10">
    <property type="entry name" value="Guanylate Kinase phosphate binding domain"/>
    <property type="match status" value="1"/>
</dbReference>
<evidence type="ECO:0000313" key="15">
    <source>
        <dbReference type="Proteomes" id="UP001140076"/>
    </source>
</evidence>
<dbReference type="AlphaFoldDB" id="A0A9X3NNP2"/>
<keyword evidence="5 11" id="KW-0808">Transferase</keyword>
<keyword evidence="11" id="KW-0963">Cytoplasm</keyword>
<dbReference type="InterPro" id="IPR008145">
    <property type="entry name" value="GK/Ca_channel_bsu"/>
</dbReference>
<evidence type="ECO:0000256" key="5">
    <source>
        <dbReference type="ARBA" id="ARBA00022679"/>
    </source>
</evidence>
<sequence>MPNHSAAPPAPGAPRTGPARRLTVLSGPSGVGKSTVVREIRAHHPEVWLSVSATTRAPRPGETDGVEYHFTDDAGFDRMVAQGELLEWAEFAGNRYGTPRGPVEERLAKGEPVLLEIDLQGARQVRATMPEALQVFLAPPSWEELVRRLTGRGTEPPEVIRRRLDAARVELAAESEFDTTLVNTSVSAVRDELLALILAPQV</sequence>
<organism evidence="14 15">
    <name type="scientific">Streptomonospora mangrovi</name>
    <dbReference type="NCBI Taxonomy" id="2883123"/>
    <lineage>
        <taxon>Bacteria</taxon>
        <taxon>Bacillati</taxon>
        <taxon>Actinomycetota</taxon>
        <taxon>Actinomycetes</taxon>
        <taxon>Streptosporangiales</taxon>
        <taxon>Nocardiopsidaceae</taxon>
        <taxon>Streptomonospora</taxon>
    </lineage>
</organism>
<evidence type="ECO:0000256" key="12">
    <source>
        <dbReference type="SAM" id="MobiDB-lite"/>
    </source>
</evidence>
<dbReference type="InterPro" id="IPR017665">
    <property type="entry name" value="Guanylate_kinase"/>
</dbReference>
<dbReference type="EC" id="2.7.4.8" evidence="3 11"/>
<dbReference type="InterPro" id="IPR008144">
    <property type="entry name" value="Guanylate_kin-like_dom"/>
</dbReference>
<dbReference type="RefSeq" id="WP_270072670.1">
    <property type="nucleotide sequence ID" value="NZ_JAJAQC010000020.1"/>
</dbReference>